<evidence type="ECO:0000256" key="1">
    <source>
        <dbReference type="ARBA" id="ARBA00004123"/>
    </source>
</evidence>
<keyword evidence="3 4" id="KW-0539">Nucleus</keyword>
<organism evidence="7 8">
    <name type="scientific">Aureococcus anophagefferens</name>
    <name type="common">Harmful bloom alga</name>
    <dbReference type="NCBI Taxonomy" id="44056"/>
    <lineage>
        <taxon>Eukaryota</taxon>
        <taxon>Sar</taxon>
        <taxon>Stramenopiles</taxon>
        <taxon>Ochrophyta</taxon>
        <taxon>Pelagophyceae</taxon>
        <taxon>Pelagomonadales</taxon>
        <taxon>Pelagomonadaceae</taxon>
        <taxon>Aureococcus</taxon>
    </lineage>
</organism>
<evidence type="ECO:0000256" key="3">
    <source>
        <dbReference type="ARBA" id="ARBA00023242"/>
    </source>
</evidence>
<reference evidence="7 8" key="1">
    <citation type="submission" date="2024-03" db="EMBL/GenBank/DDBJ databases">
        <title>Aureococcus anophagefferens CCMP1851 and Kratosvirus quantuckense: Draft genome of a second virus-susceptible host strain in the model system.</title>
        <authorList>
            <person name="Chase E."/>
            <person name="Truchon A.R."/>
            <person name="Schepens W."/>
            <person name="Wilhelm S.W."/>
        </authorList>
    </citation>
    <scope>NUCLEOTIDE SEQUENCE [LARGE SCALE GENOMIC DNA]</scope>
    <source>
        <strain evidence="7 8">CCMP1851</strain>
    </source>
</reference>
<protein>
    <recommendedName>
        <fullName evidence="4">Protein MAK16 homolog</fullName>
    </recommendedName>
</protein>
<dbReference type="PANTHER" id="PTHR23405">
    <property type="entry name" value="MAINTENANCE OF KILLER 16 MAK16 PROTEIN-RELATED"/>
    <property type="match status" value="1"/>
</dbReference>
<comment type="similarity">
    <text evidence="2 4">Belongs to the MAK16 family.</text>
</comment>
<dbReference type="Pfam" id="PF01778">
    <property type="entry name" value="Ribosomal_L28e"/>
    <property type="match status" value="1"/>
</dbReference>
<evidence type="ECO:0000256" key="2">
    <source>
        <dbReference type="ARBA" id="ARBA00005514"/>
    </source>
</evidence>
<proteinExistence type="inferred from homology"/>
<accession>A0ABR1FTD7</accession>
<dbReference type="InterPro" id="IPR006958">
    <property type="entry name" value="Mak16"/>
</dbReference>
<dbReference type="InterPro" id="IPR029004">
    <property type="entry name" value="Ribosomal_eL28/Mak16"/>
</dbReference>
<evidence type="ECO:0000259" key="6">
    <source>
        <dbReference type="Pfam" id="PF01778"/>
    </source>
</evidence>
<evidence type="ECO:0000256" key="4">
    <source>
        <dbReference type="PIRNR" id="PIRNR003352"/>
    </source>
</evidence>
<dbReference type="Pfam" id="PF04874">
    <property type="entry name" value="Mak16"/>
    <property type="match status" value="1"/>
</dbReference>
<sequence>MSINDELIWQSLNGNFCSFKSTVSKTHNFCRNEQNVTGLCNKSACPLANSRYATIREIEGRCYLMIKTIERAHMPKKLWQKIKLPRNYAKALAVVTEELEHFPKFLQHRNKQRLTRIYQYLIRMRKLALRSRPHMAVVHKKVERRENRKEVKALVAAKLNKSIESELLQRLKQGTYGDIYNFPEMHYNAALDSAQDLELAEMEAEYEDEEEEERLVEYIEAAEDFESDMEDLEDVAEGLEDGAPVDDAPPPPREDKKRPKKGRKARVAISYDDEEEEKPAMATAMAF</sequence>
<evidence type="ECO:0000313" key="7">
    <source>
        <dbReference type="EMBL" id="KAK7237913.1"/>
    </source>
</evidence>
<name>A0ABR1FTD7_AURAN</name>
<dbReference type="EMBL" id="JBBJCI010000231">
    <property type="protein sequence ID" value="KAK7237913.1"/>
    <property type="molecule type" value="Genomic_DNA"/>
</dbReference>
<evidence type="ECO:0000313" key="8">
    <source>
        <dbReference type="Proteomes" id="UP001363151"/>
    </source>
</evidence>
<keyword evidence="8" id="KW-1185">Reference proteome</keyword>
<feature type="compositionally biased region" description="Acidic residues" evidence="5">
    <location>
        <begin position="230"/>
        <end position="244"/>
    </location>
</feature>
<comment type="caution">
    <text evidence="7">The sequence shown here is derived from an EMBL/GenBank/DDBJ whole genome shotgun (WGS) entry which is preliminary data.</text>
</comment>
<feature type="domain" description="Ribosomal eL28/Mak16" evidence="6">
    <location>
        <begin position="7"/>
        <end position="120"/>
    </location>
</feature>
<feature type="region of interest" description="Disordered" evidence="5">
    <location>
        <begin position="230"/>
        <end position="287"/>
    </location>
</feature>
<dbReference type="Gene3D" id="3.30.390.110">
    <property type="match status" value="1"/>
</dbReference>
<dbReference type="PANTHER" id="PTHR23405:SF4">
    <property type="entry name" value="PROTEIN MAK16 HOMOLOG"/>
    <property type="match status" value="1"/>
</dbReference>
<gene>
    <name evidence="7" type="ORF">SO694_00022447</name>
</gene>
<evidence type="ECO:0000256" key="5">
    <source>
        <dbReference type="SAM" id="MobiDB-lite"/>
    </source>
</evidence>
<comment type="subcellular location">
    <subcellularLocation>
        <location evidence="1">Nucleus</location>
    </subcellularLocation>
</comment>
<dbReference type="Proteomes" id="UP001363151">
    <property type="component" value="Unassembled WGS sequence"/>
</dbReference>
<dbReference type="PIRSF" id="PIRSF003352">
    <property type="entry name" value="MAK16"/>
    <property type="match status" value="1"/>
</dbReference>